<protein>
    <submittedName>
        <fullName evidence="13">Iron transporter</fullName>
    </submittedName>
</protein>
<dbReference type="InterPro" id="IPR002524">
    <property type="entry name" value="Cation_efflux"/>
</dbReference>
<evidence type="ECO:0000256" key="8">
    <source>
        <dbReference type="ARBA" id="ARBA00022989"/>
    </source>
</evidence>
<dbReference type="InterPro" id="IPR027469">
    <property type="entry name" value="Cation_efflux_TMD_sf"/>
</dbReference>
<dbReference type="GO" id="GO:0005886">
    <property type="term" value="C:plasma membrane"/>
    <property type="evidence" value="ECO:0007669"/>
    <property type="project" value="TreeGrafter"/>
</dbReference>
<comment type="subcellular location">
    <subcellularLocation>
        <location evidence="1">Membrane</location>
        <topology evidence="1">Multi-pass membrane protein</topology>
    </subcellularLocation>
</comment>
<keyword evidence="3" id="KW-0813">Transport</keyword>
<dbReference type="Gene3D" id="1.20.1510.10">
    <property type="entry name" value="Cation efflux protein transmembrane domain"/>
    <property type="match status" value="1"/>
</dbReference>
<keyword evidence="7" id="KW-0406">Ion transport</keyword>
<comment type="caution">
    <text evidence="13">The sequence shown here is derived from an EMBL/GenBank/DDBJ whole genome shotgun (WGS) entry which is preliminary data.</text>
</comment>
<evidence type="ECO:0000256" key="7">
    <source>
        <dbReference type="ARBA" id="ARBA00022906"/>
    </source>
</evidence>
<dbReference type="EMBL" id="BSPO01000001">
    <property type="protein sequence ID" value="GLS82106.1"/>
    <property type="molecule type" value="Genomic_DNA"/>
</dbReference>
<evidence type="ECO:0000256" key="3">
    <source>
        <dbReference type="ARBA" id="ARBA00022448"/>
    </source>
</evidence>
<evidence type="ECO:0000256" key="1">
    <source>
        <dbReference type="ARBA" id="ARBA00004141"/>
    </source>
</evidence>
<evidence type="ECO:0000256" key="5">
    <source>
        <dbReference type="ARBA" id="ARBA00022496"/>
    </source>
</evidence>
<dbReference type="Gene3D" id="3.30.70.1350">
    <property type="entry name" value="Cation efflux protein, cytoplasmic domain"/>
    <property type="match status" value="1"/>
</dbReference>
<feature type="transmembrane region" description="Helical" evidence="10">
    <location>
        <begin position="41"/>
        <end position="62"/>
    </location>
</feature>
<evidence type="ECO:0000256" key="9">
    <source>
        <dbReference type="ARBA" id="ARBA00023136"/>
    </source>
</evidence>
<comment type="similarity">
    <text evidence="2">Belongs to the cation diffusion facilitator (CDF) transporter (TC 2.A.4) family. FieF subfamily.</text>
</comment>
<dbReference type="PANTHER" id="PTHR43840">
    <property type="entry name" value="MITOCHONDRIAL METAL TRANSPORTER 1-RELATED"/>
    <property type="match status" value="1"/>
</dbReference>
<feature type="transmembrane region" description="Helical" evidence="10">
    <location>
        <begin position="160"/>
        <end position="177"/>
    </location>
</feature>
<reference evidence="13 14" key="1">
    <citation type="journal article" date="2014" name="Int. J. Syst. Evol. Microbiol.">
        <title>Complete genome sequence of Corynebacterium casei LMG S-19264T (=DSM 44701T), isolated from a smear-ripened cheese.</title>
        <authorList>
            <consortium name="US DOE Joint Genome Institute (JGI-PGF)"/>
            <person name="Walter F."/>
            <person name="Albersmeier A."/>
            <person name="Kalinowski J."/>
            <person name="Ruckert C."/>
        </authorList>
    </citation>
    <scope>NUCLEOTIDE SEQUENCE [LARGE SCALE GENOMIC DNA]</scope>
    <source>
        <strain evidence="13 14">NBRC 112785</strain>
    </source>
</reference>
<accession>A0AA37TUN3</accession>
<evidence type="ECO:0000256" key="6">
    <source>
        <dbReference type="ARBA" id="ARBA00022692"/>
    </source>
</evidence>
<keyword evidence="9 10" id="KW-0472">Membrane</keyword>
<evidence type="ECO:0000256" key="10">
    <source>
        <dbReference type="SAM" id="Phobius"/>
    </source>
</evidence>
<keyword evidence="5" id="KW-0410">Iron transport</keyword>
<dbReference type="SUPFAM" id="SSF161111">
    <property type="entry name" value="Cation efflux protein transmembrane domain-like"/>
    <property type="match status" value="1"/>
</dbReference>
<dbReference type="RefSeq" id="WP_095497674.1">
    <property type="nucleotide sequence ID" value="NZ_BSPO01000001.1"/>
</dbReference>
<gene>
    <name evidence="13" type="primary">fieF</name>
    <name evidence="13" type="ORF">GCM10007894_00830</name>
</gene>
<organism evidence="13 14">
    <name type="scientific">Paraferrimonas haliotis</name>
    <dbReference type="NCBI Taxonomy" id="2013866"/>
    <lineage>
        <taxon>Bacteria</taxon>
        <taxon>Pseudomonadati</taxon>
        <taxon>Pseudomonadota</taxon>
        <taxon>Gammaproteobacteria</taxon>
        <taxon>Alteromonadales</taxon>
        <taxon>Ferrimonadaceae</taxon>
        <taxon>Paraferrimonas</taxon>
    </lineage>
</organism>
<keyword evidence="5" id="KW-0408">Iron</keyword>
<feature type="transmembrane region" description="Helical" evidence="10">
    <location>
        <begin position="116"/>
        <end position="136"/>
    </location>
</feature>
<evidence type="ECO:0000313" key="14">
    <source>
        <dbReference type="Proteomes" id="UP001157439"/>
    </source>
</evidence>
<dbReference type="InterPro" id="IPR058533">
    <property type="entry name" value="Cation_efflux_TM"/>
</dbReference>
<feature type="domain" description="Cation efflux protein transmembrane" evidence="11">
    <location>
        <begin position="17"/>
        <end position="208"/>
    </location>
</feature>
<keyword evidence="6 10" id="KW-0812">Transmembrane</keyword>
<feature type="transmembrane region" description="Helical" evidence="10">
    <location>
        <begin position="83"/>
        <end position="104"/>
    </location>
</feature>
<feature type="transmembrane region" description="Helical" evidence="10">
    <location>
        <begin position="183"/>
        <end position="201"/>
    </location>
</feature>
<dbReference type="GO" id="GO:0006882">
    <property type="term" value="P:intracellular zinc ion homeostasis"/>
    <property type="evidence" value="ECO:0007669"/>
    <property type="project" value="TreeGrafter"/>
</dbReference>
<dbReference type="PANTHER" id="PTHR43840:SF41">
    <property type="entry name" value="CATION-EFFLUX PUMP FIEF"/>
    <property type="match status" value="1"/>
</dbReference>
<keyword evidence="4" id="KW-1003">Cell membrane</keyword>
<dbReference type="AlphaFoldDB" id="A0AA37TUN3"/>
<evidence type="ECO:0000256" key="2">
    <source>
        <dbReference type="ARBA" id="ARBA00010212"/>
    </source>
</evidence>
<dbReference type="GO" id="GO:0015093">
    <property type="term" value="F:ferrous iron transmembrane transporter activity"/>
    <property type="evidence" value="ECO:0007669"/>
    <property type="project" value="TreeGrafter"/>
</dbReference>
<keyword evidence="14" id="KW-1185">Reference proteome</keyword>
<sequence length="297" mass="32432">MSTSDNYDFWVKLASRAAVATALILVLSKLVVWIFSGSASMLASLTDSFADGMVSLINFMAIRYAIIPPDEDHRYGHGKAEPLAALAQAVFILGACVFLAVYGGQRLINPVPLTHTGWGIGVSILAIVLTFALVQLQKKAVAETQSTVIEADAMHYRSDLLLNASVLLALVLAQFGVWWADGLFAIAIAIYIGGQSIGLGYRSIQGLLDRELDEQTRDQIRRLIEDDTAIIDSHDLRTREAGKYTFVQVHITLDSQLPLKQAHQIGDAAMHRVQAQYPHMEVLVHLDPADVNKGAIL</sequence>
<feature type="domain" description="Cation efflux protein cytoplasmic" evidence="12">
    <location>
        <begin position="212"/>
        <end position="288"/>
    </location>
</feature>
<dbReference type="GO" id="GO:0015341">
    <property type="term" value="F:zinc efflux antiporter activity"/>
    <property type="evidence" value="ECO:0007669"/>
    <property type="project" value="TreeGrafter"/>
</dbReference>
<keyword evidence="7" id="KW-0864">Zinc transport</keyword>
<dbReference type="FunFam" id="1.20.1510.10:FF:000001">
    <property type="entry name" value="Ferrous-iron efflux pump FieF"/>
    <property type="match status" value="1"/>
</dbReference>
<dbReference type="Pfam" id="PF01545">
    <property type="entry name" value="Cation_efflux"/>
    <property type="match status" value="1"/>
</dbReference>
<evidence type="ECO:0000259" key="11">
    <source>
        <dbReference type="Pfam" id="PF01545"/>
    </source>
</evidence>
<dbReference type="GO" id="GO:0015086">
    <property type="term" value="F:cadmium ion transmembrane transporter activity"/>
    <property type="evidence" value="ECO:0007669"/>
    <property type="project" value="TreeGrafter"/>
</dbReference>
<evidence type="ECO:0000259" key="12">
    <source>
        <dbReference type="Pfam" id="PF16916"/>
    </source>
</evidence>
<evidence type="ECO:0000256" key="4">
    <source>
        <dbReference type="ARBA" id="ARBA00022475"/>
    </source>
</evidence>
<proteinExistence type="inferred from homology"/>
<dbReference type="InterPro" id="IPR050291">
    <property type="entry name" value="CDF_Transporter"/>
</dbReference>
<dbReference type="Proteomes" id="UP001157439">
    <property type="component" value="Unassembled WGS sequence"/>
</dbReference>
<keyword evidence="7" id="KW-0862">Zinc</keyword>
<dbReference type="InterPro" id="IPR036837">
    <property type="entry name" value="Cation_efflux_CTD_sf"/>
</dbReference>
<dbReference type="InterPro" id="IPR027470">
    <property type="entry name" value="Cation_efflux_CTD"/>
</dbReference>
<feature type="transmembrane region" description="Helical" evidence="10">
    <location>
        <begin position="17"/>
        <end position="35"/>
    </location>
</feature>
<name>A0AA37TUN3_9GAMM</name>
<dbReference type="SUPFAM" id="SSF160240">
    <property type="entry name" value="Cation efflux protein cytoplasmic domain-like"/>
    <property type="match status" value="1"/>
</dbReference>
<dbReference type="Pfam" id="PF16916">
    <property type="entry name" value="ZT_dimer"/>
    <property type="match status" value="1"/>
</dbReference>
<dbReference type="NCBIfam" id="TIGR01297">
    <property type="entry name" value="CDF"/>
    <property type="match status" value="1"/>
</dbReference>
<keyword evidence="8 10" id="KW-1133">Transmembrane helix</keyword>
<evidence type="ECO:0000313" key="13">
    <source>
        <dbReference type="EMBL" id="GLS82106.1"/>
    </source>
</evidence>